<sequence>MRGQSPVFKPFAITAITDSCSRMYSYKEEDGIEMWEVPGG</sequence>
<reference evidence="1" key="1">
    <citation type="submission" date="2014-11" db="EMBL/GenBank/DDBJ databases">
        <authorList>
            <person name="Amaro Gonzalez C."/>
        </authorList>
    </citation>
    <scope>NUCLEOTIDE SEQUENCE</scope>
</reference>
<name>A0A0E9W3X6_ANGAN</name>
<proteinExistence type="predicted"/>
<protein>
    <submittedName>
        <fullName evidence="1">Uncharacterized protein</fullName>
    </submittedName>
</protein>
<accession>A0A0E9W3X6</accession>
<dbReference type="EMBL" id="GBXM01024369">
    <property type="protein sequence ID" value="JAH84208.1"/>
    <property type="molecule type" value="Transcribed_RNA"/>
</dbReference>
<evidence type="ECO:0000313" key="1">
    <source>
        <dbReference type="EMBL" id="JAH84208.1"/>
    </source>
</evidence>
<reference evidence="1" key="2">
    <citation type="journal article" date="2015" name="Fish Shellfish Immunol.">
        <title>Early steps in the European eel (Anguilla anguilla)-Vibrio vulnificus interaction in the gills: Role of the RtxA13 toxin.</title>
        <authorList>
            <person name="Callol A."/>
            <person name="Pajuelo D."/>
            <person name="Ebbesson L."/>
            <person name="Teles M."/>
            <person name="MacKenzie S."/>
            <person name="Amaro C."/>
        </authorList>
    </citation>
    <scope>NUCLEOTIDE SEQUENCE</scope>
</reference>
<organism evidence="1">
    <name type="scientific">Anguilla anguilla</name>
    <name type="common">European freshwater eel</name>
    <name type="synonym">Muraena anguilla</name>
    <dbReference type="NCBI Taxonomy" id="7936"/>
    <lineage>
        <taxon>Eukaryota</taxon>
        <taxon>Metazoa</taxon>
        <taxon>Chordata</taxon>
        <taxon>Craniata</taxon>
        <taxon>Vertebrata</taxon>
        <taxon>Euteleostomi</taxon>
        <taxon>Actinopterygii</taxon>
        <taxon>Neopterygii</taxon>
        <taxon>Teleostei</taxon>
        <taxon>Anguilliformes</taxon>
        <taxon>Anguillidae</taxon>
        <taxon>Anguilla</taxon>
    </lineage>
</organism>
<dbReference type="AlphaFoldDB" id="A0A0E9W3X6"/>